<dbReference type="AlphaFoldDB" id="A0A1W6MKI6"/>
<dbReference type="RefSeq" id="WP_085766878.1">
    <property type="nucleotide sequence ID" value="NZ_CP019344.1"/>
</dbReference>
<evidence type="ECO:0000313" key="3">
    <source>
        <dbReference type="Proteomes" id="UP000193431"/>
    </source>
</evidence>
<sequence>MTIVNYIFLGIAIGLVVISILDYFESQNRAKKITLIKDELYKDNQFLENEKQNLEQFPSGVKNQLIIF</sequence>
<dbReference type="Proteomes" id="UP000193431">
    <property type="component" value="Chromosome"/>
</dbReference>
<gene>
    <name evidence="2" type="ORF">BST97_08770</name>
</gene>
<keyword evidence="3" id="KW-1185">Reference proteome</keyword>
<name>A0A1W6MKI6_9FLAO</name>
<evidence type="ECO:0000313" key="2">
    <source>
        <dbReference type="EMBL" id="ARN78082.1"/>
    </source>
</evidence>
<keyword evidence="1" id="KW-0812">Transmembrane</keyword>
<reference evidence="2 3" key="1">
    <citation type="submission" date="2016-11" db="EMBL/GenBank/DDBJ databases">
        <title>Trade-off between light-utilization and light-protection in marine flavobacteria.</title>
        <authorList>
            <person name="Kumagai Y."/>
        </authorList>
    </citation>
    <scope>NUCLEOTIDE SEQUENCE [LARGE SCALE GENOMIC DNA]</scope>
    <source>
        <strain evidence="2 3">JCM 13191</strain>
    </source>
</reference>
<feature type="transmembrane region" description="Helical" evidence="1">
    <location>
        <begin position="6"/>
        <end position="24"/>
    </location>
</feature>
<dbReference type="EMBL" id="CP019344">
    <property type="protein sequence ID" value="ARN78082.1"/>
    <property type="molecule type" value="Genomic_DNA"/>
</dbReference>
<organism evidence="2 3">
    <name type="scientific">Nonlabens spongiae</name>
    <dbReference type="NCBI Taxonomy" id="331648"/>
    <lineage>
        <taxon>Bacteria</taxon>
        <taxon>Pseudomonadati</taxon>
        <taxon>Bacteroidota</taxon>
        <taxon>Flavobacteriia</taxon>
        <taxon>Flavobacteriales</taxon>
        <taxon>Flavobacteriaceae</taxon>
        <taxon>Nonlabens</taxon>
    </lineage>
</organism>
<keyword evidence="1" id="KW-1133">Transmembrane helix</keyword>
<accession>A0A1W6MKI6</accession>
<protein>
    <submittedName>
        <fullName evidence="2">Uncharacterized protein</fullName>
    </submittedName>
</protein>
<keyword evidence="1" id="KW-0472">Membrane</keyword>
<proteinExistence type="predicted"/>
<evidence type="ECO:0000256" key="1">
    <source>
        <dbReference type="SAM" id="Phobius"/>
    </source>
</evidence>